<name>A0ABS4SDX3_9PROT</name>
<sequence length="85" mass="9399">MDLLSDLYAKRPAGHRASALELAELARQAIDAGAKVTRLEPQELVARNREVAARRFALASARQKGRMTLNTRAEISASSRRPKSR</sequence>
<evidence type="ECO:0000313" key="2">
    <source>
        <dbReference type="Proteomes" id="UP000781958"/>
    </source>
</evidence>
<dbReference type="EMBL" id="JAGINP010000001">
    <property type="protein sequence ID" value="MBP2290759.1"/>
    <property type="molecule type" value="Genomic_DNA"/>
</dbReference>
<comment type="caution">
    <text evidence="1">The sequence shown here is derived from an EMBL/GenBank/DDBJ whole genome shotgun (WGS) entry which is preliminary data.</text>
</comment>
<dbReference type="Proteomes" id="UP000781958">
    <property type="component" value="Unassembled WGS sequence"/>
</dbReference>
<proteinExistence type="predicted"/>
<protein>
    <submittedName>
        <fullName evidence="1">Uncharacterized protein</fullName>
    </submittedName>
</protein>
<accession>A0ABS4SDX3</accession>
<evidence type="ECO:0000313" key="1">
    <source>
        <dbReference type="EMBL" id="MBP2290759.1"/>
    </source>
</evidence>
<gene>
    <name evidence="1" type="ORF">J2851_000496</name>
</gene>
<dbReference type="RefSeq" id="WP_209763207.1">
    <property type="nucleotide sequence ID" value="NZ_JAGINP010000001.1"/>
</dbReference>
<keyword evidence="2" id="KW-1185">Reference proteome</keyword>
<organism evidence="1 2">
    <name type="scientific">Azospirillum rugosum</name>
    <dbReference type="NCBI Taxonomy" id="416170"/>
    <lineage>
        <taxon>Bacteria</taxon>
        <taxon>Pseudomonadati</taxon>
        <taxon>Pseudomonadota</taxon>
        <taxon>Alphaproteobacteria</taxon>
        <taxon>Rhodospirillales</taxon>
        <taxon>Azospirillaceae</taxon>
        <taxon>Azospirillum</taxon>
    </lineage>
</organism>
<reference evidence="1 2" key="1">
    <citation type="submission" date="2021-03" db="EMBL/GenBank/DDBJ databases">
        <title>Genomic Encyclopedia of Type Strains, Phase III (KMG-III): the genomes of soil and plant-associated and newly described type strains.</title>
        <authorList>
            <person name="Whitman W."/>
        </authorList>
    </citation>
    <scope>NUCLEOTIDE SEQUENCE [LARGE SCALE GENOMIC DNA]</scope>
    <source>
        <strain evidence="1 2">IMMIB AFH-6</strain>
    </source>
</reference>